<evidence type="ECO:0000313" key="2">
    <source>
        <dbReference type="EMBL" id="SER52645.1"/>
    </source>
</evidence>
<gene>
    <name evidence="2" type="ORF">SAMN05216195_105450</name>
</gene>
<dbReference type="AlphaFoldDB" id="A0A1H9PXS9"/>
<reference evidence="3" key="1">
    <citation type="submission" date="2016-10" db="EMBL/GenBank/DDBJ databases">
        <authorList>
            <person name="Varghese N."/>
            <person name="Submissions S."/>
        </authorList>
    </citation>
    <scope>NUCLEOTIDE SEQUENCE [LARGE SCALE GENOMIC DNA]</scope>
    <source>
        <strain evidence="3">CGMCC 4.578</strain>
    </source>
</reference>
<protein>
    <submittedName>
        <fullName evidence="2">Putative adhesin</fullName>
    </submittedName>
</protein>
<dbReference type="InterPro" id="IPR025164">
    <property type="entry name" value="Toastrack_DUF4097"/>
</dbReference>
<dbReference type="PROSITE" id="PS51257">
    <property type="entry name" value="PROKAR_LIPOPROTEIN"/>
    <property type="match status" value="1"/>
</dbReference>
<proteinExistence type="predicted"/>
<dbReference type="OrthoDB" id="4331847at2"/>
<dbReference type="Pfam" id="PF13349">
    <property type="entry name" value="DUF4097"/>
    <property type="match status" value="1"/>
</dbReference>
<evidence type="ECO:0000259" key="1">
    <source>
        <dbReference type="Pfam" id="PF13349"/>
    </source>
</evidence>
<dbReference type="Proteomes" id="UP000199028">
    <property type="component" value="Unassembled WGS sequence"/>
</dbReference>
<evidence type="ECO:0000313" key="3">
    <source>
        <dbReference type="Proteomes" id="UP000199028"/>
    </source>
</evidence>
<dbReference type="Gene3D" id="2.160.20.120">
    <property type="match status" value="1"/>
</dbReference>
<dbReference type="EMBL" id="FOFT01000005">
    <property type="protein sequence ID" value="SER52645.1"/>
    <property type="molecule type" value="Genomic_DNA"/>
</dbReference>
<sequence length="280" mass="28556">MMRTALVALLAGAVLTGLTGCGIRIMKYEFSDDHVVAGTITSVKVRSDQDSGDVTIRYQQGLSEAKVHRRVEHERDNKPSGVAHRVEGNTLVLDGCGNDCEINYEVLVPSAATTVVGDIGSGDVIIEGLASVEFKTGSGRITTRDIAGDVKVKNGSGGFEGTRIGGAVTADMGSGRIALDAVKGKALLDTGSGDIEGTSLENEVIAKADSGDIALTLSAAKSVRANSGSGSVTVRVPGGPFRITGSSGSGERAIHVPTDPGASLELSLTADSGDVQVFAA</sequence>
<organism evidence="2 3">
    <name type="scientific">Lentzea flaviverrucosa</name>
    <dbReference type="NCBI Taxonomy" id="200379"/>
    <lineage>
        <taxon>Bacteria</taxon>
        <taxon>Bacillati</taxon>
        <taxon>Actinomycetota</taxon>
        <taxon>Actinomycetes</taxon>
        <taxon>Pseudonocardiales</taxon>
        <taxon>Pseudonocardiaceae</taxon>
        <taxon>Lentzea</taxon>
    </lineage>
</organism>
<dbReference type="RefSeq" id="WP_090066207.1">
    <property type="nucleotide sequence ID" value="NZ_FOFT01000005.1"/>
</dbReference>
<name>A0A1H9PXS9_9PSEU</name>
<accession>A0A1H9PXS9</accession>
<feature type="domain" description="DUF4097" evidence="1">
    <location>
        <begin position="53"/>
        <end position="260"/>
    </location>
</feature>
<keyword evidence="3" id="KW-1185">Reference proteome</keyword>